<accession>A0A9P1DLG1</accession>
<dbReference type="EMBL" id="CAMXCT030005209">
    <property type="protein sequence ID" value="CAL4798998.1"/>
    <property type="molecule type" value="Genomic_DNA"/>
</dbReference>
<evidence type="ECO:0000256" key="1">
    <source>
        <dbReference type="SAM" id="MobiDB-lite"/>
    </source>
</evidence>
<evidence type="ECO:0000313" key="3">
    <source>
        <dbReference type="EMBL" id="CAL4798998.1"/>
    </source>
</evidence>
<dbReference type="EMBL" id="CAMXCT010005209">
    <property type="protein sequence ID" value="CAI4011686.1"/>
    <property type="molecule type" value="Genomic_DNA"/>
</dbReference>
<evidence type="ECO:0000313" key="2">
    <source>
        <dbReference type="EMBL" id="CAI4011686.1"/>
    </source>
</evidence>
<protein>
    <submittedName>
        <fullName evidence="2">Uncharacterized protein</fullName>
    </submittedName>
</protein>
<dbReference type="Proteomes" id="UP001152797">
    <property type="component" value="Unassembled WGS sequence"/>
</dbReference>
<dbReference type="Pfam" id="PF18143">
    <property type="entry name" value="HAD_SAK_2"/>
    <property type="match status" value="1"/>
</dbReference>
<dbReference type="AlphaFoldDB" id="A0A9P1DLG1"/>
<name>A0A9P1DLG1_9DINO</name>
<feature type="compositionally biased region" description="Basic and acidic residues" evidence="1">
    <location>
        <begin position="241"/>
        <end position="254"/>
    </location>
</feature>
<feature type="region of interest" description="Disordered" evidence="1">
    <location>
        <begin position="1"/>
        <end position="25"/>
    </location>
</feature>
<reference evidence="3 4" key="2">
    <citation type="submission" date="2024-05" db="EMBL/GenBank/DDBJ databases">
        <authorList>
            <person name="Chen Y."/>
            <person name="Shah S."/>
            <person name="Dougan E. K."/>
            <person name="Thang M."/>
            <person name="Chan C."/>
        </authorList>
    </citation>
    <scope>NUCLEOTIDE SEQUENCE [LARGE SCALE GENOMIC DNA]</scope>
</reference>
<comment type="caution">
    <text evidence="2">The sequence shown here is derived from an EMBL/GenBank/DDBJ whole genome shotgun (WGS) entry which is preliminary data.</text>
</comment>
<sequence>MPSIVIGARDEDDEESPVFAAPPEPPVPVPSLRVLFVDDDVLNSSPDPRAMRLDDEPCRVLQSLLVRTDAKMVLTSHWRRHKVDTTPFNADTSRKPVMGRVARYVSSWFFHFGTTDLTGQGLLHSLSCCFARRDLEILQWLNTHRQEVAAWFVLDSQTLLQHPGPAARLEGHVRQVQGSLSAADTAAAEAVLGTAVPTPLDGLKMDEELVFKMQDVMMLLSSSPQFHPPPRATENSSAASEFDRLLQEAKQRFR</sequence>
<organism evidence="2">
    <name type="scientific">Cladocopium goreaui</name>
    <dbReference type="NCBI Taxonomy" id="2562237"/>
    <lineage>
        <taxon>Eukaryota</taxon>
        <taxon>Sar</taxon>
        <taxon>Alveolata</taxon>
        <taxon>Dinophyceae</taxon>
        <taxon>Suessiales</taxon>
        <taxon>Symbiodiniaceae</taxon>
        <taxon>Cladocopium</taxon>
    </lineage>
</organism>
<keyword evidence="4" id="KW-1185">Reference proteome</keyword>
<proteinExistence type="predicted"/>
<feature type="region of interest" description="Disordered" evidence="1">
    <location>
        <begin position="222"/>
        <end position="254"/>
    </location>
</feature>
<gene>
    <name evidence="2" type="ORF">C1SCF055_LOCUS36824</name>
</gene>
<reference evidence="2" key="1">
    <citation type="submission" date="2022-10" db="EMBL/GenBank/DDBJ databases">
        <authorList>
            <person name="Chen Y."/>
            <person name="Dougan E. K."/>
            <person name="Chan C."/>
            <person name="Rhodes N."/>
            <person name="Thang M."/>
        </authorList>
    </citation>
    <scope>NUCLEOTIDE SEQUENCE</scope>
</reference>
<evidence type="ECO:0000313" key="4">
    <source>
        <dbReference type="Proteomes" id="UP001152797"/>
    </source>
</evidence>
<dbReference type="EMBL" id="CAMXCT020005209">
    <property type="protein sequence ID" value="CAL1165061.1"/>
    <property type="molecule type" value="Genomic_DNA"/>
</dbReference>